<keyword evidence="3" id="KW-0732">Signal</keyword>
<keyword evidence="5" id="KW-1185">Reference proteome</keyword>
<organism evidence="4 5">
    <name type="scientific">Nocardia terrae</name>
    <dbReference type="NCBI Taxonomy" id="2675851"/>
    <lineage>
        <taxon>Bacteria</taxon>
        <taxon>Bacillati</taxon>
        <taxon>Actinomycetota</taxon>
        <taxon>Actinomycetes</taxon>
        <taxon>Mycobacteriales</taxon>
        <taxon>Nocardiaceae</taxon>
        <taxon>Nocardia</taxon>
    </lineage>
</organism>
<feature type="transmembrane region" description="Helical" evidence="2">
    <location>
        <begin position="489"/>
        <end position="517"/>
    </location>
</feature>
<evidence type="ECO:0000256" key="1">
    <source>
        <dbReference type="SAM" id="MobiDB-lite"/>
    </source>
</evidence>
<reference evidence="4 5" key="1">
    <citation type="submission" date="2019-12" db="EMBL/GenBank/DDBJ databases">
        <title>Nocardia sp. nov. ET3-3 isolated from soil.</title>
        <authorList>
            <person name="Kanchanasin P."/>
            <person name="Tanasupawat S."/>
            <person name="Yuki M."/>
            <person name="Kudo T."/>
        </authorList>
    </citation>
    <scope>NUCLEOTIDE SEQUENCE [LARGE SCALE GENOMIC DNA]</scope>
    <source>
        <strain evidence="4 5">ET3-3</strain>
    </source>
</reference>
<dbReference type="EMBL" id="WRPP01000005">
    <property type="protein sequence ID" value="MVU80837.1"/>
    <property type="molecule type" value="Genomic_DNA"/>
</dbReference>
<feature type="transmembrane region" description="Helical" evidence="2">
    <location>
        <begin position="529"/>
        <end position="550"/>
    </location>
</feature>
<feature type="region of interest" description="Disordered" evidence="1">
    <location>
        <begin position="588"/>
        <end position="638"/>
    </location>
</feature>
<feature type="transmembrane region" description="Helical" evidence="2">
    <location>
        <begin position="371"/>
        <end position="396"/>
    </location>
</feature>
<name>A0A7K1V2V1_9NOCA</name>
<proteinExistence type="predicted"/>
<comment type="caution">
    <text evidence="4">The sequence shown here is derived from an EMBL/GenBank/DDBJ whole genome shotgun (WGS) entry which is preliminary data.</text>
</comment>
<feature type="region of interest" description="Disordered" evidence="1">
    <location>
        <begin position="688"/>
        <end position="709"/>
    </location>
</feature>
<feature type="compositionally biased region" description="Basic and acidic residues" evidence="1">
    <location>
        <begin position="611"/>
        <end position="624"/>
    </location>
</feature>
<dbReference type="Proteomes" id="UP000466794">
    <property type="component" value="Unassembled WGS sequence"/>
</dbReference>
<accession>A0A7K1V2V1</accession>
<feature type="compositionally biased region" description="Low complexity" evidence="1">
    <location>
        <begin position="696"/>
        <end position="709"/>
    </location>
</feature>
<feature type="transmembrane region" description="Helical" evidence="2">
    <location>
        <begin position="460"/>
        <end position="477"/>
    </location>
</feature>
<feature type="signal peptide" evidence="3">
    <location>
        <begin position="1"/>
        <end position="29"/>
    </location>
</feature>
<dbReference type="AlphaFoldDB" id="A0A7K1V2V1"/>
<feature type="transmembrane region" description="Helical" evidence="2">
    <location>
        <begin position="570"/>
        <end position="588"/>
    </location>
</feature>
<evidence type="ECO:0000313" key="4">
    <source>
        <dbReference type="EMBL" id="MVU80837.1"/>
    </source>
</evidence>
<feature type="transmembrane region" description="Helical" evidence="2">
    <location>
        <begin position="430"/>
        <end position="453"/>
    </location>
</feature>
<protein>
    <recommendedName>
        <fullName evidence="6">TrbL/VirB6 plasmid conjugal transfer protein</fullName>
    </recommendedName>
</protein>
<evidence type="ECO:0000256" key="3">
    <source>
        <dbReference type="SAM" id="SignalP"/>
    </source>
</evidence>
<gene>
    <name evidence="4" type="ORF">GPX89_26735</name>
</gene>
<keyword evidence="2" id="KW-0472">Membrane</keyword>
<dbReference type="RefSeq" id="WP_157390398.1">
    <property type="nucleotide sequence ID" value="NZ_WRPP01000005.1"/>
</dbReference>
<evidence type="ECO:0000256" key="2">
    <source>
        <dbReference type="SAM" id="Phobius"/>
    </source>
</evidence>
<keyword evidence="2" id="KW-0812">Transmembrane</keyword>
<feature type="transmembrane region" description="Helical" evidence="2">
    <location>
        <begin position="334"/>
        <end position="359"/>
    </location>
</feature>
<feature type="compositionally biased region" description="Gly residues" evidence="1">
    <location>
        <begin position="589"/>
        <end position="610"/>
    </location>
</feature>
<feature type="chain" id="PRO_5029754642" description="TrbL/VirB6 plasmid conjugal transfer protein" evidence="3">
    <location>
        <begin position="30"/>
        <end position="709"/>
    </location>
</feature>
<evidence type="ECO:0008006" key="6">
    <source>
        <dbReference type="Google" id="ProtNLM"/>
    </source>
</evidence>
<sequence length="709" mass="74200">MRARRFIGVLFAAAAVFAALMYSVGIAAAAPVTTPVSTGTLPDGFPADLRQFVSDTDEFRAAWFSGVCADRGGDVGAYVNAVMPVEDRLLYWTADDKQKAQLLGGDLPDRQTAVQTLISQHGEPPKDMLPRVFPAGDPEYRMPAPACADDLKRWTGRPAWKVWGFDWATHPDDQSMTAIRAQLGGQKVPDQVWTDPCHVGFAYCSHAFFVDCAGSDPANGDQTHCLVWNRAVGKLFGGTANWLDQNTTLSDRIEKVVDAAVGSQFAGGAAIASGFGWLWKVGSSVARFVDNPESVIDDWANSSKDSAVELSSRVLDGLASVGRFDPTAEWFLHWYALSTGIGVIVMGAMTLLALWRAAAKGETIKTISADLFGYMPAGVLLMLFAPMFATLLVTLANDASDAITRAAGPDMGHMITNLQMFTGKLTSKDLVGGTLVGLLLFLLLIAGALAVFFGLLMHQVALPMLAVASGIGFGMWVHPHWRRKALRPVLLFVAIVFSKPLLFLLLATMTGLLNSALTEGGTGQEQLGVLGQLCLVVVAFLVVGLAPWTLLRYAPLLPSRSDAAGFGQSGSLMAGAVGGAGTAMWWTGRGRGGRGSGRSGRGSAGGGRSEGTGREEGSAEHTKDGGNTGASPTAARFSGTLSANTAAKSHRGREAARTALGGIGSVARGLGKTAMIASPIAAQAASGALNKARSTAEAAPGEAEPGSDQ</sequence>
<evidence type="ECO:0000313" key="5">
    <source>
        <dbReference type="Proteomes" id="UP000466794"/>
    </source>
</evidence>
<keyword evidence="2" id="KW-1133">Transmembrane helix</keyword>